<protein>
    <recommendedName>
        <fullName evidence="3">SpoVT-AbrB domain-containing protein</fullName>
    </recommendedName>
</protein>
<keyword evidence="2" id="KW-1185">Reference proteome</keyword>
<dbReference type="AlphaFoldDB" id="A0A081PA70"/>
<dbReference type="SUPFAM" id="SSF89447">
    <property type="entry name" value="AbrB/MazE/MraZ-like"/>
    <property type="match status" value="1"/>
</dbReference>
<dbReference type="OrthoDB" id="9809003at2"/>
<organism evidence="1 2">
    <name type="scientific">Paenibacillus tyrfis</name>
    <dbReference type="NCBI Taxonomy" id="1501230"/>
    <lineage>
        <taxon>Bacteria</taxon>
        <taxon>Bacillati</taxon>
        <taxon>Bacillota</taxon>
        <taxon>Bacilli</taxon>
        <taxon>Bacillales</taxon>
        <taxon>Paenibacillaceae</taxon>
        <taxon>Paenibacillus</taxon>
    </lineage>
</organism>
<name>A0A081PA70_9BACL</name>
<accession>A0A081PA70</accession>
<evidence type="ECO:0000313" key="1">
    <source>
        <dbReference type="EMBL" id="KEQ27593.1"/>
    </source>
</evidence>
<comment type="caution">
    <text evidence="1">The sequence shown here is derived from an EMBL/GenBank/DDBJ whole genome shotgun (WGS) entry which is preliminary data.</text>
</comment>
<dbReference type="RefSeq" id="WP_036675323.1">
    <property type="nucleotide sequence ID" value="NZ_JNVM01000002.1"/>
</dbReference>
<evidence type="ECO:0000313" key="2">
    <source>
        <dbReference type="Proteomes" id="UP000028123"/>
    </source>
</evidence>
<sequence>MVDMAPILFTIPIHLRERMRIKPGTTLEYEEFESGVGKRVKINFRPKQPFLFGNNNQDVYRVSAQGQIAIPKHMLVYLGIQNKDEIDAELYANDLTLIRGHLFRFKEIIESKRNDFFMNNSLDLLIVRFHQESDQEHESTLFVDSATFLELRHLYFKIKSKFDPESSNPWVGVPENPDGSFKGISIHYSTKPEAVIVQKCIFEFLPNPVTHLCRERIPFSIHESKISYEMDNLQRVEEIPVSSRTIAALFQRHGHEVGDYLSDNGYRVSTVKLHTNDLVIIEQRDSVVVRFWPCDRLSKIFS</sequence>
<reference evidence="1 2" key="1">
    <citation type="submission" date="2014-06" db="EMBL/GenBank/DDBJ databases">
        <title>Draft genome sequence of Paenibacillus sp. MSt1.</title>
        <authorList>
            <person name="Aw Y.K."/>
            <person name="Ong K.S."/>
            <person name="Gan H.M."/>
            <person name="Lee S.M."/>
        </authorList>
    </citation>
    <scope>NUCLEOTIDE SEQUENCE [LARGE SCALE GENOMIC DNA]</scope>
    <source>
        <strain evidence="1 2">MSt1</strain>
    </source>
</reference>
<evidence type="ECO:0008006" key="3">
    <source>
        <dbReference type="Google" id="ProtNLM"/>
    </source>
</evidence>
<proteinExistence type="predicted"/>
<dbReference type="Proteomes" id="UP000028123">
    <property type="component" value="Unassembled WGS sequence"/>
</dbReference>
<dbReference type="EMBL" id="JNVM01000002">
    <property type="protein sequence ID" value="KEQ27593.1"/>
    <property type="molecule type" value="Genomic_DNA"/>
</dbReference>
<gene>
    <name evidence="1" type="ORF">ET33_12920</name>
</gene>
<dbReference type="InterPro" id="IPR037914">
    <property type="entry name" value="SpoVT-AbrB_sf"/>
</dbReference>